<feature type="compositionally biased region" description="Basic and acidic residues" evidence="1">
    <location>
        <begin position="25"/>
        <end position="36"/>
    </location>
</feature>
<evidence type="ECO:0000313" key="3">
    <source>
        <dbReference type="Proteomes" id="UP000596661"/>
    </source>
</evidence>
<accession>A0A803P6N5</accession>
<proteinExistence type="predicted"/>
<dbReference type="EMBL" id="UZAU01000331">
    <property type="status" value="NOT_ANNOTATED_CDS"/>
    <property type="molecule type" value="Genomic_DNA"/>
</dbReference>
<evidence type="ECO:0000313" key="2">
    <source>
        <dbReference type="EnsemblPlants" id="cds.evm.model.03.1791"/>
    </source>
</evidence>
<evidence type="ECO:0000256" key="1">
    <source>
        <dbReference type="SAM" id="MobiDB-lite"/>
    </source>
</evidence>
<dbReference type="Gramene" id="evm.model.03.1791">
    <property type="protein sequence ID" value="cds.evm.model.03.1791"/>
    <property type="gene ID" value="evm.TU.03.1791"/>
</dbReference>
<dbReference type="Proteomes" id="UP000596661">
    <property type="component" value="Chromosome 3"/>
</dbReference>
<feature type="region of interest" description="Disordered" evidence="1">
    <location>
        <begin position="19"/>
        <end position="58"/>
    </location>
</feature>
<reference evidence="2" key="1">
    <citation type="submission" date="2018-11" db="EMBL/GenBank/DDBJ databases">
        <authorList>
            <person name="Grassa J C."/>
        </authorList>
    </citation>
    <scope>NUCLEOTIDE SEQUENCE [LARGE SCALE GENOMIC DNA]</scope>
</reference>
<sequence>MAHLGGGAEAHARFKQYEYRANSSLERRPPELDEKLKKSKEKKKKERDPLAEPGLPRTKETRAAYEAMLSVIQQQLGGQPLSIVFDQLVSIGRLITDFQDGSDAADSTSLMNWGMQMGAGVDDDDNVEANEVPERCRKWCFGILAEKDDMELKTNWCWNLSIRSLISLNFCCKSLKILYATRATAKREAKRTWRRVLLEEARRLKDESGGDPERSRELTEIQIVTSKGMKKIHVPALKPKPFDPEEKLIKISSMPEWAQPAFRDDLEQGAEQDFERRQCQAIEILHTLRSCKSNDLKDLVPYGLQHHAGLNRLTTACGGSLFADGHIQVFKSPCYSLAWDVVDAGPQSPVIWTQVFTVSFGNNDNVLWLHQLGVHAKNEKPAIVYVPTRKHVRLTAMDLMTYSNADGGKATIFVKVHWMIFSPFIDGLQDEMLKVTEPNTNDGVENVHTDYPSDLLQMMGHANSPVAR</sequence>
<organism evidence="2 3">
    <name type="scientific">Cannabis sativa</name>
    <name type="common">Hemp</name>
    <name type="synonym">Marijuana</name>
    <dbReference type="NCBI Taxonomy" id="3483"/>
    <lineage>
        <taxon>Eukaryota</taxon>
        <taxon>Viridiplantae</taxon>
        <taxon>Streptophyta</taxon>
        <taxon>Embryophyta</taxon>
        <taxon>Tracheophyta</taxon>
        <taxon>Spermatophyta</taxon>
        <taxon>Magnoliopsida</taxon>
        <taxon>eudicotyledons</taxon>
        <taxon>Gunneridae</taxon>
        <taxon>Pentapetalae</taxon>
        <taxon>rosids</taxon>
        <taxon>fabids</taxon>
        <taxon>Rosales</taxon>
        <taxon>Cannabaceae</taxon>
        <taxon>Cannabis</taxon>
    </lineage>
</organism>
<dbReference type="EnsemblPlants" id="evm.model.03.1791">
    <property type="protein sequence ID" value="cds.evm.model.03.1791"/>
    <property type="gene ID" value="evm.TU.03.1791"/>
</dbReference>
<dbReference type="AlphaFoldDB" id="A0A803P6N5"/>
<keyword evidence="3" id="KW-1185">Reference proteome</keyword>
<protein>
    <submittedName>
        <fullName evidence="2">Uncharacterized protein</fullName>
    </submittedName>
</protein>
<name>A0A803P6N5_CANSA</name>
<reference evidence="2" key="2">
    <citation type="submission" date="2021-03" db="UniProtKB">
        <authorList>
            <consortium name="EnsemblPlants"/>
        </authorList>
    </citation>
    <scope>IDENTIFICATION</scope>
</reference>